<comment type="caution">
    <text evidence="6">The sequence shown here is derived from an EMBL/GenBank/DDBJ whole genome shotgun (WGS) entry which is preliminary data.</text>
</comment>
<feature type="domain" description="Secretin/TonB short N-terminal" evidence="5">
    <location>
        <begin position="64"/>
        <end position="114"/>
    </location>
</feature>
<evidence type="ECO:0000259" key="5">
    <source>
        <dbReference type="SMART" id="SM00965"/>
    </source>
</evidence>
<dbReference type="AlphaFoldDB" id="A0A3D9DVZ7"/>
<keyword evidence="4" id="KW-0732">Signal</keyword>
<keyword evidence="3" id="KW-0998">Cell outer membrane</keyword>
<organism evidence="6 7">
    <name type="scientific">Kushneria indalinina DSM 14324</name>
    <dbReference type="NCBI Taxonomy" id="1122140"/>
    <lineage>
        <taxon>Bacteria</taxon>
        <taxon>Pseudomonadati</taxon>
        <taxon>Pseudomonadota</taxon>
        <taxon>Gammaproteobacteria</taxon>
        <taxon>Oceanospirillales</taxon>
        <taxon>Halomonadaceae</taxon>
        <taxon>Kushneria</taxon>
    </lineage>
</organism>
<dbReference type="Proteomes" id="UP000256334">
    <property type="component" value="Unassembled WGS sequence"/>
</dbReference>
<dbReference type="SMART" id="SM00965">
    <property type="entry name" value="STN"/>
    <property type="match status" value="1"/>
</dbReference>
<dbReference type="RefSeq" id="WP_115854037.1">
    <property type="nucleotide sequence ID" value="NZ_QRDJ01000007.1"/>
</dbReference>
<evidence type="ECO:0000256" key="3">
    <source>
        <dbReference type="ARBA" id="ARBA00023237"/>
    </source>
</evidence>
<feature type="signal peptide" evidence="4">
    <location>
        <begin position="1"/>
        <end position="35"/>
    </location>
</feature>
<name>A0A3D9DVZ7_9GAMM</name>
<gene>
    <name evidence="6" type="ORF">C8D72_1784</name>
</gene>
<evidence type="ECO:0000313" key="6">
    <source>
        <dbReference type="EMBL" id="REC94953.1"/>
    </source>
</evidence>
<evidence type="ECO:0000313" key="7">
    <source>
        <dbReference type="Proteomes" id="UP000256334"/>
    </source>
</evidence>
<evidence type="ECO:0000256" key="4">
    <source>
        <dbReference type="SAM" id="SignalP"/>
    </source>
</evidence>
<dbReference type="OrthoDB" id="7284533at2"/>
<reference evidence="6 7" key="1">
    <citation type="submission" date="2018-07" db="EMBL/GenBank/DDBJ databases">
        <title>Genomic Encyclopedia of Type Strains, Phase IV (KMG-IV): sequencing the most valuable type-strain genomes for metagenomic binning, comparative biology and taxonomic classification.</title>
        <authorList>
            <person name="Goeker M."/>
        </authorList>
    </citation>
    <scope>NUCLEOTIDE SEQUENCE [LARGE SCALE GENOMIC DNA]</scope>
    <source>
        <strain evidence="6 7">DSM 14324</strain>
    </source>
</reference>
<protein>
    <recommendedName>
        <fullName evidence="5">Secretin/TonB short N-terminal domain-containing protein</fullName>
    </recommendedName>
</protein>
<proteinExistence type="predicted"/>
<keyword evidence="2" id="KW-0472">Membrane</keyword>
<dbReference type="InterPro" id="IPR011662">
    <property type="entry name" value="Secretin/TonB_short_N"/>
</dbReference>
<sequence>MRYQRFAPAFRKRHFHAAGLLFAAAAAGVSLPANAACQLQAMTYDYPEQRLDQALQQFAHTSGCPVEMDNALVEGHRAQALSGSFTPDAALIQLVRGSGLEVHLDNGHYRVNQSDRERINDRIETLRYRVESARNDETLSPAAADALDAQLDAIAAQSDQLITEQGFLSAAEKASYERLFAWLEGRLTAAGT</sequence>
<keyword evidence="7" id="KW-1185">Reference proteome</keyword>
<dbReference type="GO" id="GO:0019867">
    <property type="term" value="C:outer membrane"/>
    <property type="evidence" value="ECO:0007669"/>
    <property type="project" value="InterPro"/>
</dbReference>
<accession>A0A3D9DVZ7</accession>
<keyword evidence="1" id="KW-0813">Transport</keyword>
<dbReference type="EMBL" id="QRDJ01000007">
    <property type="protein sequence ID" value="REC94953.1"/>
    <property type="molecule type" value="Genomic_DNA"/>
</dbReference>
<evidence type="ECO:0000256" key="1">
    <source>
        <dbReference type="ARBA" id="ARBA00022448"/>
    </source>
</evidence>
<dbReference type="Gene3D" id="3.55.50.30">
    <property type="match status" value="1"/>
</dbReference>
<feature type="chain" id="PRO_5017793357" description="Secretin/TonB short N-terminal domain-containing protein" evidence="4">
    <location>
        <begin position="36"/>
        <end position="192"/>
    </location>
</feature>
<evidence type="ECO:0000256" key="2">
    <source>
        <dbReference type="ARBA" id="ARBA00023136"/>
    </source>
</evidence>